<sequence length="244" mass="27743">MLRINHIIKTLSSVKPYTPHTYKSKTDKIIDKINGTLALLALLILFLLLIAISLYKSFEPFRCNLMIYIIFGLYFIGTTIGIVIMLLPPISGMKYLINWKKETSNDLVFEISHDEENAKLLLEYSEKELLYSIYWLQMKINRINIRVSSFLGEKTAVLSVLALTYSAVQSSIGFDKLSHTFTQGLFSSGFVNTFIMFGLAFLLGLSLGALMLKKVANHQLYLKEIVELALRLQKNAQDEEKTSV</sequence>
<dbReference type="RefSeq" id="WP_207978020.1">
    <property type="nucleotide sequence ID" value="NZ_CP068391.1"/>
</dbReference>
<keyword evidence="1" id="KW-1133">Transmembrane helix</keyword>
<proteinExistence type="predicted"/>
<feature type="transmembrane region" description="Helical" evidence="1">
    <location>
        <begin position="33"/>
        <end position="55"/>
    </location>
</feature>
<evidence type="ECO:0000313" key="3">
    <source>
        <dbReference type="Proteomes" id="UP000596176"/>
    </source>
</evidence>
<evidence type="ECO:0000313" key="2">
    <source>
        <dbReference type="EMBL" id="QQX54850.1"/>
    </source>
</evidence>
<evidence type="ECO:0000256" key="1">
    <source>
        <dbReference type="SAM" id="Phobius"/>
    </source>
</evidence>
<name>A0A7U0N9A4_SERPR</name>
<gene>
    <name evidence="2" type="ORF">JKX24_07565</name>
</gene>
<dbReference type="AlphaFoldDB" id="A0A7U0N9A4"/>
<accession>A0A7U0N9A4</accession>
<dbReference type="EMBL" id="CP068391">
    <property type="protein sequence ID" value="QQX54850.1"/>
    <property type="molecule type" value="Genomic_DNA"/>
</dbReference>
<organism evidence="2 3">
    <name type="scientific">Serratia proteamaculans</name>
    <dbReference type="NCBI Taxonomy" id="28151"/>
    <lineage>
        <taxon>Bacteria</taxon>
        <taxon>Pseudomonadati</taxon>
        <taxon>Pseudomonadota</taxon>
        <taxon>Gammaproteobacteria</taxon>
        <taxon>Enterobacterales</taxon>
        <taxon>Yersiniaceae</taxon>
        <taxon>Serratia</taxon>
    </lineage>
</organism>
<feature type="transmembrane region" description="Helical" evidence="1">
    <location>
        <begin position="67"/>
        <end position="87"/>
    </location>
</feature>
<protein>
    <submittedName>
        <fullName evidence="2">Uncharacterized protein</fullName>
    </submittedName>
</protein>
<reference evidence="2 3" key="1">
    <citation type="submission" date="2021-01" db="EMBL/GenBank/DDBJ databases">
        <title>Chromosome sequence of Serratia proteamaculans strain 94 rif-r, isolated from spoiled beef.</title>
        <authorList>
            <person name="Zaytseva Y.V."/>
            <person name="Iablokov S.N."/>
            <person name="Klyukina A."/>
        </authorList>
    </citation>
    <scope>NUCLEOTIDE SEQUENCE [LARGE SCALE GENOMIC DNA]</scope>
    <source>
        <strain evidence="2 3">94 rif-r</strain>
    </source>
</reference>
<feature type="transmembrane region" description="Helical" evidence="1">
    <location>
        <begin position="194"/>
        <end position="212"/>
    </location>
</feature>
<keyword evidence="1" id="KW-0812">Transmembrane</keyword>
<feature type="transmembrane region" description="Helical" evidence="1">
    <location>
        <begin position="156"/>
        <end position="174"/>
    </location>
</feature>
<dbReference type="Proteomes" id="UP000596176">
    <property type="component" value="Chromosome"/>
</dbReference>
<keyword evidence="1" id="KW-0472">Membrane</keyword>